<name>A0A6F8YVF5_9ACTN</name>
<feature type="domain" description="MmgE/PrpD C-terminal" evidence="3">
    <location>
        <begin position="166"/>
        <end position="328"/>
    </location>
</feature>
<dbReference type="PANTHER" id="PTHR16943:SF8">
    <property type="entry name" value="2-METHYLCITRATE DEHYDRATASE"/>
    <property type="match status" value="1"/>
</dbReference>
<evidence type="ECO:0000256" key="1">
    <source>
        <dbReference type="ARBA" id="ARBA00006174"/>
    </source>
</evidence>
<proteinExistence type="inferred from homology"/>
<evidence type="ECO:0000313" key="5">
    <source>
        <dbReference type="Proteomes" id="UP000503011"/>
    </source>
</evidence>
<dbReference type="Gene3D" id="3.30.1330.120">
    <property type="entry name" value="2-methylcitrate dehydratase PrpD"/>
    <property type="match status" value="1"/>
</dbReference>
<evidence type="ECO:0000259" key="2">
    <source>
        <dbReference type="Pfam" id="PF03972"/>
    </source>
</evidence>
<reference evidence="4 5" key="2">
    <citation type="submission" date="2020-03" db="EMBL/GenBank/DDBJ databases">
        <authorList>
            <person name="Ichikawa N."/>
            <person name="Kimura A."/>
            <person name="Kitahashi Y."/>
            <person name="Uohara A."/>
        </authorList>
    </citation>
    <scope>NUCLEOTIDE SEQUENCE [LARGE SCALE GENOMIC DNA]</scope>
    <source>
        <strain evidence="4 5">NBRC 105367</strain>
    </source>
</reference>
<evidence type="ECO:0008006" key="6">
    <source>
        <dbReference type="Google" id="ProtNLM"/>
    </source>
</evidence>
<dbReference type="InterPro" id="IPR045337">
    <property type="entry name" value="MmgE_PrpD_C"/>
</dbReference>
<dbReference type="GO" id="GO:0016829">
    <property type="term" value="F:lyase activity"/>
    <property type="evidence" value="ECO:0007669"/>
    <property type="project" value="InterPro"/>
</dbReference>
<dbReference type="Proteomes" id="UP000503011">
    <property type="component" value="Chromosome"/>
</dbReference>
<evidence type="ECO:0000313" key="4">
    <source>
        <dbReference type="EMBL" id="BCB90044.1"/>
    </source>
</evidence>
<comment type="similarity">
    <text evidence="1">Belongs to the PrpD family.</text>
</comment>
<dbReference type="InterPro" id="IPR042188">
    <property type="entry name" value="MmgE/PrpD_sf_2"/>
</dbReference>
<dbReference type="AlphaFoldDB" id="A0A6F8YVF5"/>
<gene>
    <name evidence="4" type="ORF">Psuf_073570</name>
</gene>
<organism evidence="4 5">
    <name type="scientific">Phytohabitans suffuscus</name>
    <dbReference type="NCBI Taxonomy" id="624315"/>
    <lineage>
        <taxon>Bacteria</taxon>
        <taxon>Bacillati</taxon>
        <taxon>Actinomycetota</taxon>
        <taxon>Actinomycetes</taxon>
        <taxon>Micromonosporales</taxon>
        <taxon>Micromonosporaceae</taxon>
    </lineage>
</organism>
<dbReference type="InterPro" id="IPR045336">
    <property type="entry name" value="MmgE_PrpD_N"/>
</dbReference>
<protein>
    <recommendedName>
        <fullName evidence="6">MmgE/PrpD family protein</fullName>
    </recommendedName>
</protein>
<dbReference type="Pfam" id="PF03972">
    <property type="entry name" value="MmgE_PrpD_N"/>
    <property type="match status" value="1"/>
</dbReference>
<evidence type="ECO:0000259" key="3">
    <source>
        <dbReference type="Pfam" id="PF19305"/>
    </source>
</evidence>
<dbReference type="SUPFAM" id="SSF103378">
    <property type="entry name" value="2-methylcitrate dehydratase PrpD"/>
    <property type="match status" value="1"/>
</dbReference>
<keyword evidence="5" id="KW-1185">Reference proteome</keyword>
<dbReference type="InterPro" id="IPR036148">
    <property type="entry name" value="MmgE/PrpD_sf"/>
</dbReference>
<dbReference type="InterPro" id="IPR005656">
    <property type="entry name" value="MmgE_PrpD"/>
</dbReference>
<dbReference type="EMBL" id="AP022871">
    <property type="protein sequence ID" value="BCB90044.1"/>
    <property type="molecule type" value="Genomic_DNA"/>
</dbReference>
<reference evidence="4 5" key="1">
    <citation type="submission" date="2020-03" db="EMBL/GenBank/DDBJ databases">
        <title>Whole genome shotgun sequence of Phytohabitans suffuscus NBRC 105367.</title>
        <authorList>
            <person name="Komaki H."/>
            <person name="Tamura T."/>
        </authorList>
    </citation>
    <scope>NUCLEOTIDE SEQUENCE [LARGE SCALE GENOMIC DNA]</scope>
    <source>
        <strain evidence="4 5">NBRC 105367</strain>
    </source>
</reference>
<accession>A0A6F8YVF5</accession>
<dbReference type="KEGG" id="psuu:Psuf_073570"/>
<dbReference type="PANTHER" id="PTHR16943">
    <property type="entry name" value="2-METHYLCITRATE DEHYDRATASE-RELATED"/>
    <property type="match status" value="1"/>
</dbReference>
<dbReference type="Gene3D" id="1.10.4100.10">
    <property type="entry name" value="2-methylcitrate dehydratase PrpD"/>
    <property type="match status" value="1"/>
</dbReference>
<feature type="domain" description="MmgE/PrpD N-terminal" evidence="2">
    <location>
        <begin position="3"/>
        <end position="146"/>
    </location>
</feature>
<dbReference type="Pfam" id="PF19305">
    <property type="entry name" value="MmgE_PrpD_C"/>
    <property type="match status" value="1"/>
</dbReference>
<sequence>MYVPALLAVAEDVDAGGRDWVTALVTAYDVGCRLSWAMGMREVYGRGFHPTAICGSFGAVAGVASLLRLDAPGVVNAFGLTGNQAAGLLTWETQAEHFTKSFQTGMAARNAVTAGELAACGYIGPPDTFDGRYNVFDAFSTSRDFDELTQTLGSRHEIEHTGFKFYTCCRAIHAALDILFDLVAEHRFTAADVADIRVRLTAGIAPLVDGNPLTTHNLQYILAVALVDGEVTQAQTAPDRRADPALGELAGRITLVHDPSLGTARKIVGPTQMTVRLRDGRIFEDGRDDPRGGTAHPATDQEIERKFRRLARQALAAERAEQIIAEVRRLPELPSLRGVVALATDHS</sequence>
<dbReference type="InterPro" id="IPR042183">
    <property type="entry name" value="MmgE/PrpD_sf_1"/>
</dbReference>